<dbReference type="Gene3D" id="3.90.25.10">
    <property type="entry name" value="UDP-galactose 4-epimerase, domain 1"/>
    <property type="match status" value="1"/>
</dbReference>
<dbReference type="Gene3D" id="3.40.50.720">
    <property type="entry name" value="NAD(P)-binding Rossmann-like Domain"/>
    <property type="match status" value="1"/>
</dbReference>
<reference evidence="1 2" key="1">
    <citation type="submission" date="2018-06" db="EMBL/GenBank/DDBJ databases">
        <title>Combined omics and stable isotope probing to characterize newly discovered Mariana Back-Arc vent microbial communities.</title>
        <authorList>
            <person name="Trembath-Reichert E."/>
            <person name="Huber J.A."/>
        </authorList>
    </citation>
    <scope>NUCLEOTIDE SEQUENCE [LARGE SCALE GENOMIC DNA]</scope>
    <source>
        <strain evidence="1">MAG 63_1</strain>
    </source>
</reference>
<evidence type="ECO:0000313" key="2">
    <source>
        <dbReference type="Proteomes" id="UP000286801"/>
    </source>
</evidence>
<sequence length="63" mass="7147">RLHGSGELETIPFPEDLRGKYQEFTEAGLNNLRSAGYTEEFISLEEGVGKYYEQLSATDGRYI</sequence>
<accession>A0A432GD04</accession>
<feature type="non-terminal residue" evidence="1">
    <location>
        <position position="1"/>
    </location>
</feature>
<comment type="caution">
    <text evidence="1">The sequence shown here is derived from an EMBL/GenBank/DDBJ whole genome shotgun (WGS) entry which is preliminary data.</text>
</comment>
<gene>
    <name evidence="1" type="ORF">DSY97_00660</name>
</gene>
<name>A0A432GD04_9DELT</name>
<evidence type="ECO:0000313" key="1">
    <source>
        <dbReference type="EMBL" id="RTZ81659.1"/>
    </source>
</evidence>
<organism evidence="1 2">
    <name type="scientific">SAR324 cluster bacterium</name>
    <dbReference type="NCBI Taxonomy" id="2024889"/>
    <lineage>
        <taxon>Bacteria</taxon>
        <taxon>Deltaproteobacteria</taxon>
        <taxon>SAR324 cluster</taxon>
    </lineage>
</organism>
<dbReference type="EMBL" id="QNZL01000018">
    <property type="protein sequence ID" value="RTZ81659.1"/>
    <property type="molecule type" value="Genomic_DNA"/>
</dbReference>
<dbReference type="Proteomes" id="UP000286801">
    <property type="component" value="Unassembled WGS sequence"/>
</dbReference>
<protein>
    <submittedName>
        <fullName evidence="1">ADP-L-glycero-D-mannoheptose-6-epimerase</fullName>
    </submittedName>
</protein>
<proteinExistence type="predicted"/>
<dbReference type="AlphaFoldDB" id="A0A432GD04"/>